<proteinExistence type="predicted"/>
<organism evidence="1 2">
    <name type="scientific">Aquarana catesbeiana</name>
    <name type="common">American bullfrog</name>
    <name type="synonym">Rana catesbeiana</name>
    <dbReference type="NCBI Taxonomy" id="8400"/>
    <lineage>
        <taxon>Eukaryota</taxon>
        <taxon>Metazoa</taxon>
        <taxon>Chordata</taxon>
        <taxon>Craniata</taxon>
        <taxon>Vertebrata</taxon>
        <taxon>Euteleostomi</taxon>
        <taxon>Amphibia</taxon>
        <taxon>Batrachia</taxon>
        <taxon>Anura</taxon>
        <taxon>Neobatrachia</taxon>
        <taxon>Ranoidea</taxon>
        <taxon>Ranidae</taxon>
        <taxon>Aquarana</taxon>
    </lineage>
</organism>
<evidence type="ECO:0000313" key="2">
    <source>
        <dbReference type="Proteomes" id="UP000228934"/>
    </source>
</evidence>
<sequence length="132" mass="15298">MHSVPIFQFFADYVQHFWGLIGVSHAQLSFAKPLNPSHCLHFSGEGWKLIVLTSNAKVDLLFKEAADRVVNVSDGLKLRPPTIYNVSRTPNQRLYISWNTSHVNESLVYEVAYRMSTNENEEYIRYQQSVYM</sequence>
<keyword evidence="2" id="KW-1185">Reference proteome</keyword>
<protein>
    <submittedName>
        <fullName evidence="1">Uncharacterized protein</fullName>
    </submittedName>
</protein>
<dbReference type="Proteomes" id="UP000228934">
    <property type="component" value="Unassembled WGS sequence"/>
</dbReference>
<reference evidence="2" key="1">
    <citation type="journal article" date="2017" name="Nat. Commun.">
        <title>The North American bullfrog draft genome provides insight into hormonal regulation of long noncoding RNA.</title>
        <authorList>
            <person name="Hammond S.A."/>
            <person name="Warren R.L."/>
            <person name="Vandervalk B.P."/>
            <person name="Kucuk E."/>
            <person name="Khan H."/>
            <person name="Gibb E.A."/>
            <person name="Pandoh P."/>
            <person name="Kirk H."/>
            <person name="Zhao Y."/>
            <person name="Jones M."/>
            <person name="Mungall A.J."/>
            <person name="Coope R."/>
            <person name="Pleasance S."/>
            <person name="Moore R.A."/>
            <person name="Holt R.A."/>
            <person name="Round J.M."/>
            <person name="Ohora S."/>
            <person name="Walle B.V."/>
            <person name="Veldhoen N."/>
            <person name="Helbing C.C."/>
            <person name="Birol I."/>
        </authorList>
    </citation>
    <scope>NUCLEOTIDE SEQUENCE [LARGE SCALE GENOMIC DNA]</scope>
</reference>
<gene>
    <name evidence="1" type="ORF">AB205_0131100</name>
</gene>
<dbReference type="OrthoDB" id="9940625at2759"/>
<dbReference type="AlphaFoldDB" id="A0A2G9SBD0"/>
<evidence type="ECO:0000313" key="1">
    <source>
        <dbReference type="EMBL" id="PIO36711.1"/>
    </source>
</evidence>
<dbReference type="EMBL" id="KV926954">
    <property type="protein sequence ID" value="PIO36711.1"/>
    <property type="molecule type" value="Genomic_DNA"/>
</dbReference>
<accession>A0A2G9SBD0</accession>
<name>A0A2G9SBD0_AQUCT</name>